<feature type="region of interest" description="Disordered" evidence="1">
    <location>
        <begin position="84"/>
        <end position="139"/>
    </location>
</feature>
<dbReference type="EMBL" id="JAMZFV010000004">
    <property type="protein sequence ID" value="MCP1109518.1"/>
    <property type="molecule type" value="Genomic_DNA"/>
</dbReference>
<evidence type="ECO:0000313" key="3">
    <source>
        <dbReference type="Proteomes" id="UP001523565"/>
    </source>
</evidence>
<keyword evidence="3" id="KW-1185">Reference proteome</keyword>
<feature type="compositionally biased region" description="Basic and acidic residues" evidence="1">
    <location>
        <begin position="115"/>
        <end position="129"/>
    </location>
</feature>
<dbReference type="PIRSF" id="PIRSF021328">
    <property type="entry name" value="UCP021328"/>
    <property type="match status" value="1"/>
</dbReference>
<organism evidence="2 3">
    <name type="scientific">Ohessyouella blattaphilus</name>
    <dbReference type="NCBI Taxonomy" id="2949333"/>
    <lineage>
        <taxon>Bacteria</taxon>
        <taxon>Bacillati</taxon>
        <taxon>Bacillota</taxon>
        <taxon>Clostridia</taxon>
        <taxon>Lachnospirales</taxon>
        <taxon>Lachnospiraceae</taxon>
        <taxon>Ohessyouella</taxon>
    </lineage>
</organism>
<gene>
    <name evidence="2" type="ORF">NK118_04545</name>
</gene>
<feature type="compositionally biased region" description="Basic residues" evidence="1">
    <location>
        <begin position="130"/>
        <end position="139"/>
    </location>
</feature>
<feature type="compositionally biased region" description="Low complexity" evidence="1">
    <location>
        <begin position="93"/>
        <end position="103"/>
    </location>
</feature>
<evidence type="ECO:0000256" key="1">
    <source>
        <dbReference type="SAM" id="MobiDB-lite"/>
    </source>
</evidence>
<protein>
    <submittedName>
        <fullName evidence="2">YjdF family protein</fullName>
    </submittedName>
</protein>
<name>A0ABT1EFQ5_9FIRM</name>
<proteinExistence type="predicted"/>
<sequence length="139" mass="16381">MQKIECKLTVFFDDPFWIGVYERIIDGQLEASKITFGPEPKDYEVYDYLLKNLNKLRLSPPVKADNKSTALINPKRRQRAIKKQLENKGTGTKAQQALKLQQAEGKEARKKKSRWLREQEKERQFLAKQEKKKQKHKGH</sequence>
<comment type="caution">
    <text evidence="2">The sequence shown here is derived from an EMBL/GenBank/DDBJ whole genome shotgun (WGS) entry which is preliminary data.</text>
</comment>
<dbReference type="RefSeq" id="WP_262068425.1">
    <property type="nucleotide sequence ID" value="NZ_JAMXOC010000004.1"/>
</dbReference>
<reference evidence="2 3" key="1">
    <citation type="journal article" date="2022" name="Genome Biol. Evol.">
        <title>Host diet, physiology and behaviors set the stage for Lachnospiraceae cladogenesis.</title>
        <authorList>
            <person name="Vera-Ponce De Leon A."/>
            <person name="Schneider M."/>
            <person name="Jahnes B.C."/>
            <person name="Sadowski V."/>
            <person name="Camuy-Velez L.A."/>
            <person name="Duan J."/>
            <person name="Sabree Z.L."/>
        </authorList>
    </citation>
    <scope>NUCLEOTIDE SEQUENCE [LARGE SCALE GENOMIC DNA]</scope>
    <source>
        <strain evidence="2 3">PAL227</strain>
    </source>
</reference>
<dbReference type="Proteomes" id="UP001523565">
    <property type="component" value="Unassembled WGS sequence"/>
</dbReference>
<evidence type="ECO:0000313" key="2">
    <source>
        <dbReference type="EMBL" id="MCP1109518.1"/>
    </source>
</evidence>
<dbReference type="InterPro" id="IPR016787">
    <property type="entry name" value="UCP021328"/>
</dbReference>
<dbReference type="Pfam" id="PF11208">
    <property type="entry name" value="DUF2992"/>
    <property type="match status" value="1"/>
</dbReference>
<accession>A0ABT1EFQ5</accession>